<evidence type="ECO:0000259" key="10">
    <source>
        <dbReference type="Pfam" id="PF01490"/>
    </source>
</evidence>
<evidence type="ECO:0000256" key="4">
    <source>
        <dbReference type="ARBA" id="ARBA00022692"/>
    </source>
</evidence>
<dbReference type="EMBL" id="VRVR01000051">
    <property type="protein sequence ID" value="KAF0852222.1"/>
    <property type="molecule type" value="Genomic_DNA"/>
</dbReference>
<feature type="transmembrane region" description="Helical" evidence="9">
    <location>
        <begin position="299"/>
        <end position="325"/>
    </location>
</feature>
<feature type="transmembrane region" description="Helical" evidence="9">
    <location>
        <begin position="478"/>
        <end position="501"/>
    </location>
</feature>
<evidence type="ECO:0000256" key="8">
    <source>
        <dbReference type="SAM" id="MobiDB-lite"/>
    </source>
</evidence>
<sequence length="504" mass="54877">MSSDHVELGELTSRHVSSSTSLVGAEYQEQEDAQEEVGDGEELGEEDGENLSAIPAHEATGTIVSSTVNLANSIIGAGVLSLPLLFKDNGAGMMIFLLVVGAVLSAVSLQLLVYVGHLLRIPSYEEIAFVLFGKYGRLWIVISMIIINLGACTAYTYVMTDVLEQDLQSFVSKDVADTIFSRAGIMTMLSVFVLWPLACLRRMNSLRFTSYLSMAIIVFFLFALIAECSMKGGEPDADSSGTNGQENDGGKRSGSFHAGFSGDGITLFVAIPVISFAYTCHSNLYPIQFELKQSSPGKMAWVISMGSILCFVVYSVIGFCAYYLYWDNTSADVLVNMGKSGQDMFKAVRLVYVVSLATTYPFSSFPMRSAIDELFWAGKPSSAKRSLRLSTAIVAVVLLITLFVPSLTIVYSIAGAIASTSVCYILPPLMFLKTHGGYPQISRWAFWQKLEDVGERSFHVSGRIVPMLAKKDFPYMRMVSIALFPLGIMLSIISTVVLIIFGDG</sequence>
<comment type="subcellular location">
    <subcellularLocation>
        <location evidence="1">Membrane</location>
        <topology evidence="1">Multi-pass membrane protein</topology>
    </subcellularLocation>
</comment>
<evidence type="ECO:0000313" key="11">
    <source>
        <dbReference type="EMBL" id="KAF0852222.1"/>
    </source>
</evidence>
<evidence type="ECO:0000256" key="3">
    <source>
        <dbReference type="ARBA" id="ARBA00022448"/>
    </source>
</evidence>
<feature type="transmembrane region" description="Helical" evidence="9">
    <location>
        <begin position="265"/>
        <end position="287"/>
    </location>
</feature>
<feature type="transmembrane region" description="Helical" evidence="9">
    <location>
        <begin position="91"/>
        <end position="117"/>
    </location>
</feature>
<evidence type="ECO:0000256" key="6">
    <source>
        <dbReference type="ARBA" id="ARBA00022989"/>
    </source>
</evidence>
<dbReference type="GO" id="GO:0015179">
    <property type="term" value="F:L-amino acid transmembrane transporter activity"/>
    <property type="evidence" value="ECO:0007669"/>
    <property type="project" value="TreeGrafter"/>
</dbReference>
<gene>
    <name evidence="11" type="ORF">ANDGO_01749</name>
</gene>
<dbReference type="Pfam" id="PF01490">
    <property type="entry name" value="Aa_trans"/>
    <property type="match status" value="1"/>
</dbReference>
<feature type="domain" description="Amino acid transporter transmembrane" evidence="10">
    <location>
        <begin position="60"/>
        <end position="435"/>
    </location>
</feature>
<feature type="transmembrane region" description="Helical" evidence="9">
    <location>
        <begin position="386"/>
        <end position="404"/>
    </location>
</feature>
<keyword evidence="7 9" id="KW-0472">Membrane</keyword>
<feature type="transmembrane region" description="Helical" evidence="9">
    <location>
        <begin position="209"/>
        <end position="226"/>
    </location>
</feature>
<evidence type="ECO:0000313" key="12">
    <source>
        <dbReference type="Proteomes" id="UP000799049"/>
    </source>
</evidence>
<evidence type="ECO:0000256" key="5">
    <source>
        <dbReference type="ARBA" id="ARBA00022970"/>
    </source>
</evidence>
<feature type="region of interest" description="Disordered" evidence="8">
    <location>
        <begin position="1"/>
        <end position="48"/>
    </location>
</feature>
<protein>
    <submittedName>
        <fullName evidence="11">Mitochondrial transmembrane amino acid transporter protein</fullName>
    </submittedName>
</protein>
<organism evidence="11 12">
    <name type="scientific">Andalucia godoyi</name>
    <name type="common">Flagellate</name>
    <dbReference type="NCBI Taxonomy" id="505711"/>
    <lineage>
        <taxon>Eukaryota</taxon>
        <taxon>Discoba</taxon>
        <taxon>Jakobida</taxon>
        <taxon>Andalucina</taxon>
        <taxon>Andaluciidae</taxon>
        <taxon>Andalucia</taxon>
    </lineage>
</organism>
<comment type="caution">
    <text evidence="11">The sequence shown here is derived from an EMBL/GenBank/DDBJ whole genome shotgun (WGS) entry which is preliminary data.</text>
</comment>
<evidence type="ECO:0000256" key="1">
    <source>
        <dbReference type="ARBA" id="ARBA00004141"/>
    </source>
</evidence>
<evidence type="ECO:0000256" key="7">
    <source>
        <dbReference type="ARBA" id="ARBA00023136"/>
    </source>
</evidence>
<reference evidence="11" key="1">
    <citation type="submission" date="2019-09" db="EMBL/GenBank/DDBJ databases">
        <title>The Mitochondrial Proteome of the Jakobid, Andalucia godoyi, a Protist With the Most Gene-Rich and Bacteria-Like Mitochondrial Genome.</title>
        <authorList>
            <person name="Gray M.W."/>
            <person name="Burger G."/>
            <person name="Derelle R."/>
            <person name="Klimes V."/>
            <person name="Leger M."/>
            <person name="Sarrasin M."/>
            <person name="Vlcek C."/>
            <person name="Roger A.J."/>
            <person name="Elias M."/>
            <person name="Lang B.F."/>
        </authorList>
    </citation>
    <scope>NUCLEOTIDE SEQUENCE</scope>
    <source>
        <strain evidence="11">And28</strain>
    </source>
</reference>
<dbReference type="Proteomes" id="UP000799049">
    <property type="component" value="Unassembled WGS sequence"/>
</dbReference>
<keyword evidence="6 9" id="KW-1133">Transmembrane helix</keyword>
<feature type="transmembrane region" description="Helical" evidence="9">
    <location>
        <begin position="179"/>
        <end position="197"/>
    </location>
</feature>
<dbReference type="PANTHER" id="PTHR22950:SF458">
    <property type="entry name" value="SODIUM-COUPLED NEUTRAL AMINO ACID TRANSPORTER 11-RELATED"/>
    <property type="match status" value="1"/>
</dbReference>
<feature type="transmembrane region" description="Helical" evidence="9">
    <location>
        <begin position="138"/>
        <end position="159"/>
    </location>
</feature>
<dbReference type="OrthoDB" id="438545at2759"/>
<evidence type="ECO:0000256" key="9">
    <source>
        <dbReference type="SAM" id="Phobius"/>
    </source>
</evidence>
<dbReference type="AlphaFoldDB" id="A0A8K0AID8"/>
<feature type="transmembrane region" description="Helical" evidence="9">
    <location>
        <begin position="410"/>
        <end position="432"/>
    </location>
</feature>
<dbReference type="GO" id="GO:0016020">
    <property type="term" value="C:membrane"/>
    <property type="evidence" value="ECO:0007669"/>
    <property type="project" value="UniProtKB-SubCell"/>
</dbReference>
<name>A0A8K0AID8_ANDGO</name>
<proteinExistence type="inferred from homology"/>
<keyword evidence="4 9" id="KW-0812">Transmembrane</keyword>
<keyword evidence="12" id="KW-1185">Reference proteome</keyword>
<dbReference type="PANTHER" id="PTHR22950">
    <property type="entry name" value="AMINO ACID TRANSPORTER"/>
    <property type="match status" value="1"/>
</dbReference>
<accession>A0A8K0AID8</accession>
<dbReference type="InterPro" id="IPR013057">
    <property type="entry name" value="AA_transpt_TM"/>
</dbReference>
<evidence type="ECO:0000256" key="2">
    <source>
        <dbReference type="ARBA" id="ARBA00008066"/>
    </source>
</evidence>
<feature type="transmembrane region" description="Helical" evidence="9">
    <location>
        <begin position="345"/>
        <end position="365"/>
    </location>
</feature>
<feature type="compositionally biased region" description="Acidic residues" evidence="8">
    <location>
        <begin position="28"/>
        <end position="48"/>
    </location>
</feature>
<keyword evidence="3" id="KW-0813">Transport</keyword>
<comment type="similarity">
    <text evidence="2">Belongs to the amino acid/polyamine transporter 2 family.</text>
</comment>
<keyword evidence="5" id="KW-0029">Amino-acid transport</keyword>